<feature type="region of interest" description="Disordered" evidence="4">
    <location>
        <begin position="373"/>
        <end position="395"/>
    </location>
</feature>
<keyword evidence="1" id="KW-0677">Repeat</keyword>
<evidence type="ECO:0000256" key="2">
    <source>
        <dbReference type="ARBA" id="ARBA00022884"/>
    </source>
</evidence>
<dbReference type="PROSITE" id="PS50102">
    <property type="entry name" value="RRM"/>
    <property type="match status" value="2"/>
</dbReference>
<name>A0A9P4J388_9PEZI</name>
<dbReference type="GO" id="GO:0003723">
    <property type="term" value="F:RNA binding"/>
    <property type="evidence" value="ECO:0007669"/>
    <property type="project" value="UniProtKB-UniRule"/>
</dbReference>
<dbReference type="Pfam" id="PF00076">
    <property type="entry name" value="RRM_1"/>
    <property type="match status" value="2"/>
</dbReference>
<evidence type="ECO:0000313" key="6">
    <source>
        <dbReference type="EMBL" id="KAF2152440.1"/>
    </source>
</evidence>
<dbReference type="EMBL" id="ML996086">
    <property type="protein sequence ID" value="KAF2152440.1"/>
    <property type="molecule type" value="Genomic_DNA"/>
</dbReference>
<feature type="region of interest" description="Disordered" evidence="4">
    <location>
        <begin position="28"/>
        <end position="50"/>
    </location>
</feature>
<evidence type="ECO:0000256" key="1">
    <source>
        <dbReference type="ARBA" id="ARBA00022737"/>
    </source>
</evidence>
<dbReference type="PANTHER" id="PTHR24012">
    <property type="entry name" value="RNA BINDING PROTEIN"/>
    <property type="match status" value="1"/>
</dbReference>
<feature type="compositionally biased region" description="Polar residues" evidence="4">
    <location>
        <begin position="37"/>
        <end position="50"/>
    </location>
</feature>
<organism evidence="6 7">
    <name type="scientific">Myriangium duriaei CBS 260.36</name>
    <dbReference type="NCBI Taxonomy" id="1168546"/>
    <lineage>
        <taxon>Eukaryota</taxon>
        <taxon>Fungi</taxon>
        <taxon>Dikarya</taxon>
        <taxon>Ascomycota</taxon>
        <taxon>Pezizomycotina</taxon>
        <taxon>Dothideomycetes</taxon>
        <taxon>Dothideomycetidae</taxon>
        <taxon>Myriangiales</taxon>
        <taxon>Myriangiaceae</taxon>
        <taxon>Myriangium</taxon>
    </lineage>
</organism>
<dbReference type="InterPro" id="IPR012677">
    <property type="entry name" value="Nucleotide-bd_a/b_plait_sf"/>
</dbReference>
<protein>
    <recommendedName>
        <fullName evidence="5">RRM domain-containing protein</fullName>
    </recommendedName>
</protein>
<dbReference type="InterPro" id="IPR035979">
    <property type="entry name" value="RBD_domain_sf"/>
</dbReference>
<keyword evidence="2 3" id="KW-0694">RNA-binding</keyword>
<keyword evidence="7" id="KW-1185">Reference proteome</keyword>
<dbReference type="Proteomes" id="UP000799439">
    <property type="component" value="Unassembled WGS sequence"/>
</dbReference>
<dbReference type="SUPFAM" id="SSF54928">
    <property type="entry name" value="RNA-binding domain, RBD"/>
    <property type="match status" value="2"/>
</dbReference>
<dbReference type="AlphaFoldDB" id="A0A9P4J388"/>
<sequence>MLAGQQPFASNGNPHATSIYNPQYVAQGYGSTHDHSPISQSWTPTHASNEVPTLITPRRESISSAENDTPGTPIYPTYHAMTQGGVTILNRSPSGTYTTSTPSPLQMLAHYGMPMTKVPEAEAISPRLKMLVTTDPAIPRAIPAPSSPLKPLDRALENPRGETNVYIRGLMPETSDEMLDNWGRRFGDIKSSKSIIDHSTGLCKGFGFVRYHNYKEAEDCIRGFHHLGYEVSFARESFYSKLKAIADDNNTNLYVSNLPKTMNEHELASIFSPRKVCSARILRNSNGTGRGVGFARFEARTDCEEVIRTFNNKTINCGGEEHTIQIRYADTQEQKQLKQTTAAARQFRSAEYEFATQAHRSWLGEGQIQAQIESGQENGARSANDFESFLGQQTG</sequence>
<evidence type="ECO:0000256" key="3">
    <source>
        <dbReference type="PROSITE-ProRule" id="PRU00176"/>
    </source>
</evidence>
<feature type="domain" description="RRM" evidence="5">
    <location>
        <begin position="163"/>
        <end position="236"/>
    </location>
</feature>
<gene>
    <name evidence="6" type="ORF">K461DRAFT_225866</name>
</gene>
<evidence type="ECO:0000256" key="4">
    <source>
        <dbReference type="SAM" id="MobiDB-lite"/>
    </source>
</evidence>
<feature type="domain" description="RRM" evidence="5">
    <location>
        <begin position="251"/>
        <end position="331"/>
    </location>
</feature>
<accession>A0A9P4J388</accession>
<evidence type="ECO:0000313" key="7">
    <source>
        <dbReference type="Proteomes" id="UP000799439"/>
    </source>
</evidence>
<dbReference type="InterPro" id="IPR000504">
    <property type="entry name" value="RRM_dom"/>
</dbReference>
<dbReference type="SMART" id="SM00360">
    <property type="entry name" value="RRM"/>
    <property type="match status" value="2"/>
</dbReference>
<dbReference type="OrthoDB" id="271725at2759"/>
<dbReference type="Gene3D" id="3.30.70.330">
    <property type="match status" value="2"/>
</dbReference>
<evidence type="ECO:0000259" key="5">
    <source>
        <dbReference type="PROSITE" id="PS50102"/>
    </source>
</evidence>
<comment type="caution">
    <text evidence="6">The sequence shown here is derived from an EMBL/GenBank/DDBJ whole genome shotgun (WGS) entry which is preliminary data.</text>
</comment>
<proteinExistence type="predicted"/>
<reference evidence="6" key="1">
    <citation type="journal article" date="2020" name="Stud. Mycol.">
        <title>101 Dothideomycetes genomes: a test case for predicting lifestyles and emergence of pathogens.</title>
        <authorList>
            <person name="Haridas S."/>
            <person name="Albert R."/>
            <person name="Binder M."/>
            <person name="Bloem J."/>
            <person name="Labutti K."/>
            <person name="Salamov A."/>
            <person name="Andreopoulos B."/>
            <person name="Baker S."/>
            <person name="Barry K."/>
            <person name="Bills G."/>
            <person name="Bluhm B."/>
            <person name="Cannon C."/>
            <person name="Castanera R."/>
            <person name="Culley D."/>
            <person name="Daum C."/>
            <person name="Ezra D."/>
            <person name="Gonzalez J."/>
            <person name="Henrissat B."/>
            <person name="Kuo A."/>
            <person name="Liang C."/>
            <person name="Lipzen A."/>
            <person name="Lutzoni F."/>
            <person name="Magnuson J."/>
            <person name="Mondo S."/>
            <person name="Nolan M."/>
            <person name="Ohm R."/>
            <person name="Pangilinan J."/>
            <person name="Park H.-J."/>
            <person name="Ramirez L."/>
            <person name="Alfaro M."/>
            <person name="Sun H."/>
            <person name="Tritt A."/>
            <person name="Yoshinaga Y."/>
            <person name="Zwiers L.-H."/>
            <person name="Turgeon B."/>
            <person name="Goodwin S."/>
            <person name="Spatafora J."/>
            <person name="Crous P."/>
            <person name="Grigoriev I."/>
        </authorList>
    </citation>
    <scope>NUCLEOTIDE SEQUENCE</scope>
    <source>
        <strain evidence="6">CBS 260.36</strain>
    </source>
</reference>